<dbReference type="EMBL" id="KK119235">
    <property type="protein sequence ID" value="KFM75153.1"/>
    <property type="molecule type" value="Genomic_DNA"/>
</dbReference>
<organism evidence="2 3">
    <name type="scientific">Stegodyphus mimosarum</name>
    <name type="common">African social velvet spider</name>
    <dbReference type="NCBI Taxonomy" id="407821"/>
    <lineage>
        <taxon>Eukaryota</taxon>
        <taxon>Metazoa</taxon>
        <taxon>Ecdysozoa</taxon>
        <taxon>Arthropoda</taxon>
        <taxon>Chelicerata</taxon>
        <taxon>Arachnida</taxon>
        <taxon>Araneae</taxon>
        <taxon>Araneomorphae</taxon>
        <taxon>Entelegynae</taxon>
        <taxon>Eresoidea</taxon>
        <taxon>Eresidae</taxon>
        <taxon>Stegodyphus</taxon>
    </lineage>
</organism>
<dbReference type="Gene3D" id="2.60.210.10">
    <property type="entry name" value="Apoptosis, Tumor Necrosis Factor Receptor Associated Protein 2, Chain A"/>
    <property type="match status" value="1"/>
</dbReference>
<sequence length="518" mass="59980">MDKPVENEFTFTWIIKNFSMYHDSVESSYFSWKNVPPCDWFVRLKAFGSDKDYVDVFLCDWLDNEDKSQICYRLEALDCNEKIIFSVEKPKGKEAQNHLERKFLLRSLINDILILKFTFNRDSEINPQDLLPPLPYKNGLFSDVVLRAPGAEFKVHKAILWARWPKLVEKLNAEEIPEIVLDIESNVLEAIVKYVYTGSMDFSGYEFHAQVSVAAIKYELPHPICASSVSITCQTQKDVQNILFEWPIKNFSTLSINTVVHSQVFTVDHDNSSEWYLILHVSEDTSLGRAFEISVCRVREAVEQASGDNIFVRSKIAFEESGSLENEHIFEKDEIWKCAEFSRFLSTDPEDILTLKCELKFSSDCDDRNITEVSYDFSSPVNCIYLRDDLKNLYRSGNSADVDIIAGPKTFQAHKFILCSRSPVFKKMFESEITESEHSCIQISDVDPHIIDYMLEFLYSECIHIFDPIAAENLYVAAEKYDIAVLKKKCSYWKKSKLHLFQVIDVSEFVKRHLDNVL</sequence>
<evidence type="ECO:0000313" key="2">
    <source>
        <dbReference type="EMBL" id="KFM75153.1"/>
    </source>
</evidence>
<feature type="domain" description="BTB" evidence="1">
    <location>
        <begin position="142"/>
        <end position="204"/>
    </location>
</feature>
<gene>
    <name evidence="2" type="ORF">X975_02192</name>
</gene>
<dbReference type="OrthoDB" id="6435602at2759"/>
<keyword evidence="3" id="KW-1185">Reference proteome</keyword>
<protein>
    <submittedName>
        <fullName evidence="2">Speckle-type POZ protein-like B</fullName>
    </submittedName>
</protein>
<dbReference type="SUPFAM" id="SSF54695">
    <property type="entry name" value="POZ domain"/>
    <property type="match status" value="2"/>
</dbReference>
<dbReference type="SUPFAM" id="SSF49599">
    <property type="entry name" value="TRAF domain-like"/>
    <property type="match status" value="2"/>
</dbReference>
<dbReference type="Proteomes" id="UP000054359">
    <property type="component" value="Unassembled WGS sequence"/>
</dbReference>
<evidence type="ECO:0000313" key="3">
    <source>
        <dbReference type="Proteomes" id="UP000054359"/>
    </source>
</evidence>
<dbReference type="InterPro" id="IPR000210">
    <property type="entry name" value="BTB/POZ_dom"/>
</dbReference>
<name>A0A087UCR4_STEMI</name>
<dbReference type="InterPro" id="IPR008974">
    <property type="entry name" value="TRAF-like"/>
</dbReference>
<feature type="non-terminal residue" evidence="2">
    <location>
        <position position="518"/>
    </location>
</feature>
<dbReference type="CDD" id="cd18186">
    <property type="entry name" value="BTB_POZ_ZBTB_KLHL-like"/>
    <property type="match status" value="2"/>
</dbReference>
<dbReference type="PANTHER" id="PTHR24413">
    <property type="entry name" value="SPECKLE-TYPE POZ PROTEIN"/>
    <property type="match status" value="1"/>
</dbReference>
<feature type="domain" description="BTB" evidence="1">
    <location>
        <begin position="400"/>
        <end position="467"/>
    </location>
</feature>
<dbReference type="Pfam" id="PF00651">
    <property type="entry name" value="BTB"/>
    <property type="match status" value="2"/>
</dbReference>
<dbReference type="InterPro" id="IPR011333">
    <property type="entry name" value="SKP1/BTB/POZ_sf"/>
</dbReference>
<dbReference type="SMART" id="SM00225">
    <property type="entry name" value="BTB"/>
    <property type="match status" value="2"/>
</dbReference>
<reference evidence="2 3" key="1">
    <citation type="submission" date="2013-11" db="EMBL/GenBank/DDBJ databases">
        <title>Genome sequencing of Stegodyphus mimosarum.</title>
        <authorList>
            <person name="Bechsgaard J."/>
        </authorList>
    </citation>
    <scope>NUCLEOTIDE SEQUENCE [LARGE SCALE GENOMIC DNA]</scope>
</reference>
<accession>A0A087UCR4</accession>
<dbReference type="PROSITE" id="PS50097">
    <property type="entry name" value="BTB"/>
    <property type="match status" value="2"/>
</dbReference>
<proteinExistence type="predicted"/>
<dbReference type="STRING" id="407821.A0A087UCR4"/>
<evidence type="ECO:0000259" key="1">
    <source>
        <dbReference type="PROSITE" id="PS50097"/>
    </source>
</evidence>
<dbReference type="OMA" id="EHERCHY"/>
<dbReference type="AlphaFoldDB" id="A0A087UCR4"/>
<dbReference type="Gene3D" id="3.30.710.10">
    <property type="entry name" value="Potassium Channel Kv1.1, Chain A"/>
    <property type="match status" value="2"/>
</dbReference>